<reference evidence="1 2" key="1">
    <citation type="submission" date="2019-05" db="EMBL/GenBank/DDBJ databases">
        <title>Another draft genome of Portunus trituberculatus and its Hox gene families provides insights of decapod evolution.</title>
        <authorList>
            <person name="Jeong J.-H."/>
            <person name="Song I."/>
            <person name="Kim S."/>
            <person name="Choi T."/>
            <person name="Kim D."/>
            <person name="Ryu S."/>
            <person name="Kim W."/>
        </authorList>
    </citation>
    <scope>NUCLEOTIDE SEQUENCE [LARGE SCALE GENOMIC DNA]</scope>
    <source>
        <tissue evidence="1">Muscle</tissue>
    </source>
</reference>
<gene>
    <name evidence="1" type="ORF">E2C01_043395</name>
</gene>
<accession>A0A5B7FW19</accession>
<name>A0A5B7FW19_PORTR</name>
<comment type="caution">
    <text evidence="1">The sequence shown here is derived from an EMBL/GenBank/DDBJ whole genome shotgun (WGS) entry which is preliminary data.</text>
</comment>
<dbReference type="Proteomes" id="UP000324222">
    <property type="component" value="Unassembled WGS sequence"/>
</dbReference>
<evidence type="ECO:0008006" key="3">
    <source>
        <dbReference type="Google" id="ProtNLM"/>
    </source>
</evidence>
<protein>
    <recommendedName>
        <fullName evidence="3">Endonuclease/exonuclease/phosphatase domain-containing protein</fullName>
    </recommendedName>
</protein>
<organism evidence="1 2">
    <name type="scientific">Portunus trituberculatus</name>
    <name type="common">Swimming crab</name>
    <name type="synonym">Neptunus trituberculatus</name>
    <dbReference type="NCBI Taxonomy" id="210409"/>
    <lineage>
        <taxon>Eukaryota</taxon>
        <taxon>Metazoa</taxon>
        <taxon>Ecdysozoa</taxon>
        <taxon>Arthropoda</taxon>
        <taxon>Crustacea</taxon>
        <taxon>Multicrustacea</taxon>
        <taxon>Malacostraca</taxon>
        <taxon>Eumalacostraca</taxon>
        <taxon>Eucarida</taxon>
        <taxon>Decapoda</taxon>
        <taxon>Pleocyemata</taxon>
        <taxon>Brachyura</taxon>
        <taxon>Eubrachyura</taxon>
        <taxon>Portunoidea</taxon>
        <taxon>Portunidae</taxon>
        <taxon>Portuninae</taxon>
        <taxon>Portunus</taxon>
    </lineage>
</organism>
<keyword evidence="2" id="KW-1185">Reference proteome</keyword>
<proteinExistence type="predicted"/>
<evidence type="ECO:0000313" key="1">
    <source>
        <dbReference type="EMBL" id="MPC49587.1"/>
    </source>
</evidence>
<sequence>MDELITSVKSICENIVQISEAWQIVPEDKAQKGGVGVPIYCRPTFSPSHHPLDILPVVQVLWVRMIPPYTILAIQPTSSCVAYYPSRAATAQVLTEHIISTADALRVRFPATYSVTISSPLGSSDHNLISVSCPISPILPQDPSRRKYPWRFTSASWGDLRRHYADFPWNDYCFRVRDPISVC</sequence>
<dbReference type="AlphaFoldDB" id="A0A5B7FW19"/>
<dbReference type="EMBL" id="VSRR010008971">
    <property type="protein sequence ID" value="MPC49587.1"/>
    <property type="molecule type" value="Genomic_DNA"/>
</dbReference>
<evidence type="ECO:0000313" key="2">
    <source>
        <dbReference type="Proteomes" id="UP000324222"/>
    </source>
</evidence>